<dbReference type="RefSeq" id="WP_248354624.1">
    <property type="nucleotide sequence ID" value="NZ_AP025591.1"/>
</dbReference>
<keyword evidence="3" id="KW-1185">Reference proteome</keyword>
<dbReference type="InterPro" id="IPR039728">
    <property type="entry name" value="GLG1"/>
</dbReference>
<reference evidence="3" key="1">
    <citation type="journal article" date="2022" name="Int. J. Syst. Evol. Microbiol.">
        <title>Anaeromyxobacter oryzae sp. nov., Anaeromyxobacter diazotrophicus sp. nov. and Anaeromyxobacter paludicola sp. nov., isolated from paddy soils.</title>
        <authorList>
            <person name="Itoh H."/>
            <person name="Xu Z."/>
            <person name="Mise K."/>
            <person name="Masuda Y."/>
            <person name="Ushijima N."/>
            <person name="Hayakawa C."/>
            <person name="Shiratori Y."/>
            <person name="Senoo K."/>
        </authorList>
    </citation>
    <scope>NUCLEOTIDE SEQUENCE [LARGE SCALE GENOMIC DNA]</scope>
    <source>
        <strain evidence="3">Red232</strain>
    </source>
</reference>
<dbReference type="EMBL" id="AP025591">
    <property type="protein sequence ID" value="BDG05624.1"/>
    <property type="molecule type" value="Genomic_DNA"/>
</dbReference>
<dbReference type="InterPro" id="IPR001893">
    <property type="entry name" value="Cys-rich_GLG1_repeat"/>
</dbReference>
<dbReference type="Proteomes" id="UP001162891">
    <property type="component" value="Chromosome"/>
</dbReference>
<feature type="signal peptide" evidence="1">
    <location>
        <begin position="1"/>
        <end position="20"/>
    </location>
</feature>
<evidence type="ECO:0000313" key="2">
    <source>
        <dbReference type="EMBL" id="BDG05624.1"/>
    </source>
</evidence>
<name>A0ABM7X1F0_9BACT</name>
<gene>
    <name evidence="2" type="ORF">AMOR_46200</name>
</gene>
<evidence type="ECO:0000256" key="1">
    <source>
        <dbReference type="SAM" id="SignalP"/>
    </source>
</evidence>
<dbReference type="Pfam" id="PF00839">
    <property type="entry name" value="Cys_rich_FGFR"/>
    <property type="match status" value="1"/>
</dbReference>
<proteinExistence type="predicted"/>
<dbReference type="PANTHER" id="PTHR11884:SF1">
    <property type="entry name" value="GOLGI APPARATUS PROTEIN 1"/>
    <property type="match status" value="1"/>
</dbReference>
<feature type="chain" id="PRO_5046177369" description="Cysteine rich repeat domain protein" evidence="1">
    <location>
        <begin position="21"/>
        <end position="166"/>
    </location>
</feature>
<keyword evidence="1" id="KW-0732">Signal</keyword>
<sequence>MIRRLWLAVALLTFAAAARAEDPCAAEMARLCPQSRGDLEPMKCLRAHEAQLSRACKSDLDAVVAKARSIAKGDCDGDVYRLCRDVEPGEGRVAACLRDHESELSQSCQGAFNKWRVARMELAAACSGDVGKFCHDVPEGSGRIWTCLKARLPELTSDCRAAVQKL</sequence>
<accession>A0ABM7X1F0</accession>
<dbReference type="PANTHER" id="PTHR11884">
    <property type="entry name" value="SELECTIN LIGAND RELATED"/>
    <property type="match status" value="1"/>
</dbReference>
<protein>
    <recommendedName>
        <fullName evidence="4">Cysteine rich repeat domain protein</fullName>
    </recommendedName>
</protein>
<organism evidence="2 3">
    <name type="scientific">Anaeromyxobacter oryzae</name>
    <dbReference type="NCBI Taxonomy" id="2918170"/>
    <lineage>
        <taxon>Bacteria</taxon>
        <taxon>Pseudomonadati</taxon>
        <taxon>Myxococcota</taxon>
        <taxon>Myxococcia</taxon>
        <taxon>Myxococcales</taxon>
        <taxon>Cystobacterineae</taxon>
        <taxon>Anaeromyxobacteraceae</taxon>
        <taxon>Anaeromyxobacter</taxon>
    </lineage>
</organism>
<evidence type="ECO:0000313" key="3">
    <source>
        <dbReference type="Proteomes" id="UP001162891"/>
    </source>
</evidence>
<evidence type="ECO:0008006" key="4">
    <source>
        <dbReference type="Google" id="ProtNLM"/>
    </source>
</evidence>